<feature type="region of interest" description="Disordered" evidence="1">
    <location>
        <begin position="1"/>
        <end position="37"/>
    </location>
</feature>
<feature type="region of interest" description="Disordered" evidence="1">
    <location>
        <begin position="60"/>
        <end position="118"/>
    </location>
</feature>
<dbReference type="AlphaFoldDB" id="A0A8H7PIV2"/>
<dbReference type="OrthoDB" id="5595379at2759"/>
<feature type="compositionally biased region" description="Polar residues" evidence="1">
    <location>
        <begin position="338"/>
        <end position="354"/>
    </location>
</feature>
<dbReference type="EMBL" id="JAEPQZ010000013">
    <property type="protein sequence ID" value="KAG2174364.1"/>
    <property type="molecule type" value="Genomic_DNA"/>
</dbReference>
<dbReference type="PANTHER" id="PTHR28125">
    <property type="entry name" value="MEIOTIC EXPRESSION UP-REGULATED PROTEIN 26"/>
    <property type="match status" value="1"/>
</dbReference>
<accession>A0A8H7PIV2</accession>
<feature type="compositionally biased region" description="Acidic residues" evidence="1">
    <location>
        <begin position="384"/>
        <end position="398"/>
    </location>
</feature>
<keyword evidence="4" id="KW-1185">Reference proteome</keyword>
<evidence type="ECO:0000259" key="2">
    <source>
        <dbReference type="Pfam" id="PF14616"/>
    </source>
</evidence>
<feature type="region of interest" description="Disordered" evidence="1">
    <location>
        <begin position="329"/>
        <end position="402"/>
    </location>
</feature>
<dbReference type="Proteomes" id="UP000654370">
    <property type="component" value="Unassembled WGS sequence"/>
</dbReference>
<dbReference type="Pfam" id="PF14616">
    <property type="entry name" value="Rua1_C"/>
    <property type="match status" value="1"/>
</dbReference>
<sequence>MLTYPAPNTNFKIARNSDDHNQPESSGAAPILTPTSMAGIFTPSTYPEYISLYEDQKLSSNSSAVDLTPQSTSYPQPEESGSSPAAHATLNLLPKYEKRKSSPAALETTLGFDEQPSNFAEPRNSIEAAMLLANFTRSPAFLSRTPSDKDIFGNKVSNWNDGFATPPPLPNGQRSTDIATDPTYKQSSSKMPTPTPSQSTNGPWRPMSNNPLISDEPSTDLMRRHSYDVSTTWRNNQPAVDRATLLQMAGAPKLQTSAVSEEPADSHARQHSAPAQTVFTFTSEDGSRISWMPNVSFEQASGPTTSFLSQPSPAINEPQDVMLSQISSDSLKRPATPVGSSYNAAYTQNNQDQNYYEPYLPDTRHAREPKAKKMRATSPASESLADDNGSENNSDEMPDMMPKDVEAAMNDPEARPRKQKLRFDGDQYTPKWVRYNGQAKEGLCDTCSPGKWLQLKNSAYWYHKQFFHGISSVSGKEFTDPVETRFVDKDLQEGLCHQCHQWIPVSNAKRKNTVLWYRHAHKCHVYNKPKGSTKKR</sequence>
<evidence type="ECO:0000256" key="1">
    <source>
        <dbReference type="SAM" id="MobiDB-lite"/>
    </source>
</evidence>
<comment type="caution">
    <text evidence="3">The sequence shown here is derived from an EMBL/GenBank/DDBJ whole genome shotgun (WGS) entry which is preliminary data.</text>
</comment>
<organism evidence="3 4">
    <name type="scientific">Mortierella isabellina</name>
    <name type="common">Filamentous fungus</name>
    <name type="synonym">Umbelopsis isabellina</name>
    <dbReference type="NCBI Taxonomy" id="91625"/>
    <lineage>
        <taxon>Eukaryota</taxon>
        <taxon>Fungi</taxon>
        <taxon>Fungi incertae sedis</taxon>
        <taxon>Mucoromycota</taxon>
        <taxon>Mucoromycotina</taxon>
        <taxon>Umbelopsidomycetes</taxon>
        <taxon>Umbelopsidales</taxon>
        <taxon>Umbelopsidaceae</taxon>
        <taxon>Umbelopsis</taxon>
    </lineage>
</organism>
<feature type="compositionally biased region" description="Polar residues" evidence="1">
    <location>
        <begin position="1"/>
        <end position="11"/>
    </location>
</feature>
<reference evidence="3" key="1">
    <citation type="submission" date="2020-12" db="EMBL/GenBank/DDBJ databases">
        <title>Metabolic potential, ecology and presence of endohyphal bacteria is reflected in genomic diversity of Mucoromycotina.</title>
        <authorList>
            <person name="Muszewska A."/>
            <person name="Okrasinska A."/>
            <person name="Steczkiewicz K."/>
            <person name="Drgas O."/>
            <person name="Orlowska M."/>
            <person name="Perlinska-Lenart U."/>
            <person name="Aleksandrzak-Piekarczyk T."/>
            <person name="Szatraj K."/>
            <person name="Zielenkiewicz U."/>
            <person name="Pilsyk S."/>
            <person name="Malc E."/>
            <person name="Mieczkowski P."/>
            <person name="Kruszewska J.S."/>
            <person name="Biernat P."/>
            <person name="Pawlowska J."/>
        </authorList>
    </citation>
    <scope>NUCLEOTIDE SEQUENCE</scope>
    <source>
        <strain evidence="3">WA0000067209</strain>
    </source>
</reference>
<feature type="region of interest" description="Disordered" evidence="1">
    <location>
        <begin position="159"/>
        <end position="218"/>
    </location>
</feature>
<proteinExistence type="predicted"/>
<feature type="compositionally biased region" description="Polar residues" evidence="1">
    <location>
        <begin position="172"/>
        <end position="212"/>
    </location>
</feature>
<evidence type="ECO:0000313" key="4">
    <source>
        <dbReference type="Proteomes" id="UP000654370"/>
    </source>
</evidence>
<evidence type="ECO:0000313" key="3">
    <source>
        <dbReference type="EMBL" id="KAG2174364.1"/>
    </source>
</evidence>
<feature type="domain" description="Transcription regulator Rua1 C-terminal" evidence="2">
    <location>
        <begin position="426"/>
        <end position="524"/>
    </location>
</feature>
<name>A0A8H7PIV2_MORIS</name>
<feature type="compositionally biased region" description="Polar residues" evidence="1">
    <location>
        <begin position="60"/>
        <end position="83"/>
    </location>
</feature>
<gene>
    <name evidence="3" type="ORF">INT43_004387</name>
</gene>
<dbReference type="InterPro" id="IPR028012">
    <property type="entry name" value="Rua1_C"/>
</dbReference>
<feature type="compositionally biased region" description="Basic and acidic residues" evidence="1">
    <location>
        <begin position="362"/>
        <end position="371"/>
    </location>
</feature>
<protein>
    <recommendedName>
        <fullName evidence="2">Transcription regulator Rua1 C-terminal domain-containing protein</fullName>
    </recommendedName>
</protein>
<dbReference type="PANTHER" id="PTHR28125:SF3">
    <property type="entry name" value="TRANSCRIPTION REGULATOR RUA1 C-TERMINAL DOMAIN-CONTAINING PROTEIN"/>
    <property type="match status" value="1"/>
</dbReference>